<evidence type="ECO:0000256" key="5">
    <source>
        <dbReference type="ARBA" id="ARBA00022630"/>
    </source>
</evidence>
<protein>
    <recommendedName>
        <fullName evidence="12">Methylenetetrahydrofolate reductase</fullName>
        <ecNumber evidence="12">1.5.1.54</ecNumber>
    </recommendedName>
</protein>
<dbReference type="EMBL" id="ABOX02000058">
    <property type="protein sequence ID" value="EEF57760.1"/>
    <property type="molecule type" value="Genomic_DNA"/>
</dbReference>
<evidence type="ECO:0000256" key="7">
    <source>
        <dbReference type="ARBA" id="ARBA00023002"/>
    </source>
</evidence>
<evidence type="ECO:0000256" key="2">
    <source>
        <dbReference type="ARBA" id="ARBA00004777"/>
    </source>
</evidence>
<comment type="caution">
    <text evidence="13">The sequence shown here is derived from an EMBL/GenBank/DDBJ whole genome shotgun (WGS) entry which is preliminary data.</text>
</comment>
<dbReference type="CDD" id="cd00537">
    <property type="entry name" value="MTHFR"/>
    <property type="match status" value="1"/>
</dbReference>
<comment type="pathway">
    <text evidence="10">Amino-acid biosynthesis; L-methionine biosynthesis via de novo pathway.</text>
</comment>
<comment type="cofactor">
    <cofactor evidence="1 12">
        <name>FAD</name>
        <dbReference type="ChEBI" id="CHEBI:57692"/>
    </cofactor>
</comment>
<dbReference type="PANTHER" id="PTHR45754:SF3">
    <property type="entry name" value="METHYLENETETRAHYDROFOLATE REDUCTASE (NADPH)"/>
    <property type="match status" value="1"/>
</dbReference>
<dbReference type="RefSeq" id="WP_007418218.1">
    <property type="nucleotide sequence ID" value="NZ_ABOX02000058.1"/>
</dbReference>
<evidence type="ECO:0000256" key="4">
    <source>
        <dbReference type="ARBA" id="ARBA00022605"/>
    </source>
</evidence>
<dbReference type="GO" id="GO:0071949">
    <property type="term" value="F:FAD binding"/>
    <property type="evidence" value="ECO:0007669"/>
    <property type="project" value="TreeGrafter"/>
</dbReference>
<dbReference type="InterPro" id="IPR029041">
    <property type="entry name" value="FAD-linked_oxidoreductase-like"/>
</dbReference>
<evidence type="ECO:0000256" key="1">
    <source>
        <dbReference type="ARBA" id="ARBA00001974"/>
    </source>
</evidence>
<gene>
    <name evidence="13" type="ORF">Cflav_PD0642</name>
</gene>
<comment type="pathway">
    <text evidence="2 12">One-carbon metabolism; tetrahydrofolate interconversion.</text>
</comment>
<dbReference type="GO" id="GO:0035999">
    <property type="term" value="P:tetrahydrofolate interconversion"/>
    <property type="evidence" value="ECO:0007669"/>
    <property type="project" value="UniProtKB-UniPathway"/>
</dbReference>
<dbReference type="AlphaFoldDB" id="B9XQY3"/>
<dbReference type="GO" id="GO:0009086">
    <property type="term" value="P:methionine biosynthetic process"/>
    <property type="evidence" value="ECO:0007669"/>
    <property type="project" value="UniProtKB-KW"/>
</dbReference>
<dbReference type="Proteomes" id="UP000003688">
    <property type="component" value="Unassembled WGS sequence"/>
</dbReference>
<evidence type="ECO:0000256" key="12">
    <source>
        <dbReference type="RuleBase" id="RU003862"/>
    </source>
</evidence>
<evidence type="ECO:0000256" key="3">
    <source>
        <dbReference type="ARBA" id="ARBA00006743"/>
    </source>
</evidence>
<dbReference type="STRING" id="320771.Cflav_PD0642"/>
<dbReference type="Pfam" id="PF02219">
    <property type="entry name" value="MTHFR"/>
    <property type="match status" value="1"/>
</dbReference>
<organism evidence="13 14">
    <name type="scientific">Pedosphaera parvula (strain Ellin514)</name>
    <dbReference type="NCBI Taxonomy" id="320771"/>
    <lineage>
        <taxon>Bacteria</taxon>
        <taxon>Pseudomonadati</taxon>
        <taxon>Verrucomicrobiota</taxon>
        <taxon>Pedosphaerae</taxon>
        <taxon>Pedosphaerales</taxon>
        <taxon>Pedosphaeraceae</taxon>
        <taxon>Pedosphaera</taxon>
    </lineage>
</organism>
<dbReference type="EC" id="1.5.1.54" evidence="12"/>
<dbReference type="SUPFAM" id="SSF51730">
    <property type="entry name" value="FAD-linked oxidoreductase"/>
    <property type="match status" value="1"/>
</dbReference>
<evidence type="ECO:0000256" key="9">
    <source>
        <dbReference type="ARBA" id="ARBA00023167"/>
    </source>
</evidence>
<name>B9XQY3_PEDPL</name>
<dbReference type="Gene3D" id="3.20.20.220">
    <property type="match status" value="1"/>
</dbReference>
<dbReference type="UniPathway" id="UPA00193"/>
<keyword evidence="6 12" id="KW-0274">FAD</keyword>
<evidence type="ECO:0000313" key="14">
    <source>
        <dbReference type="Proteomes" id="UP000003688"/>
    </source>
</evidence>
<reference evidence="13 14" key="1">
    <citation type="journal article" date="2011" name="J. Bacteriol.">
        <title>Genome sequence of 'Pedosphaera parvula' Ellin514, an aerobic Verrucomicrobial isolate from pasture soil.</title>
        <authorList>
            <person name="Kant R."/>
            <person name="van Passel M.W."/>
            <person name="Sangwan P."/>
            <person name="Palva A."/>
            <person name="Lucas S."/>
            <person name="Copeland A."/>
            <person name="Lapidus A."/>
            <person name="Glavina Del Rio T."/>
            <person name="Dalin E."/>
            <person name="Tice H."/>
            <person name="Bruce D."/>
            <person name="Goodwin L."/>
            <person name="Pitluck S."/>
            <person name="Chertkov O."/>
            <person name="Larimer F.W."/>
            <person name="Land M.L."/>
            <person name="Hauser L."/>
            <person name="Brettin T.S."/>
            <person name="Detter J.C."/>
            <person name="Han S."/>
            <person name="de Vos W.M."/>
            <person name="Janssen P.H."/>
            <person name="Smidt H."/>
        </authorList>
    </citation>
    <scope>NUCLEOTIDE SEQUENCE [LARGE SCALE GENOMIC DNA]</scope>
    <source>
        <strain evidence="13 14">Ellin514</strain>
    </source>
</reference>
<keyword evidence="8" id="KW-0520">NAD</keyword>
<keyword evidence="7 12" id="KW-0560">Oxidoreductase</keyword>
<accession>B9XQY3</accession>
<proteinExistence type="inferred from homology"/>
<dbReference type="InterPro" id="IPR004620">
    <property type="entry name" value="MTHF_reductase_bac"/>
</dbReference>
<keyword evidence="4" id="KW-0028">Amino-acid biosynthesis</keyword>
<dbReference type="PANTHER" id="PTHR45754">
    <property type="entry name" value="METHYLENETETRAHYDROFOLATE REDUCTASE"/>
    <property type="match status" value="1"/>
</dbReference>
<evidence type="ECO:0000256" key="11">
    <source>
        <dbReference type="ARBA" id="ARBA00048628"/>
    </source>
</evidence>
<evidence type="ECO:0000256" key="8">
    <source>
        <dbReference type="ARBA" id="ARBA00023027"/>
    </source>
</evidence>
<dbReference type="InterPro" id="IPR003171">
    <property type="entry name" value="Mehydrof_redctse-like"/>
</dbReference>
<dbReference type="GO" id="GO:0005829">
    <property type="term" value="C:cytosol"/>
    <property type="evidence" value="ECO:0007669"/>
    <property type="project" value="InterPro"/>
</dbReference>
<comment type="catalytic activity">
    <reaction evidence="11">
        <text>(6S)-5-methyl-5,6,7,8-tetrahydrofolate + NAD(+) = (6R)-5,10-methylene-5,6,7,8-tetrahydrofolate + NADH + H(+)</text>
        <dbReference type="Rhea" id="RHEA:19821"/>
        <dbReference type="ChEBI" id="CHEBI:15378"/>
        <dbReference type="ChEBI" id="CHEBI:15636"/>
        <dbReference type="ChEBI" id="CHEBI:18608"/>
        <dbReference type="ChEBI" id="CHEBI:57540"/>
        <dbReference type="ChEBI" id="CHEBI:57945"/>
        <dbReference type="EC" id="1.5.1.54"/>
    </reaction>
    <physiologicalReaction direction="right-to-left" evidence="11">
        <dbReference type="Rhea" id="RHEA:19823"/>
    </physiologicalReaction>
</comment>
<dbReference type="GO" id="GO:0106312">
    <property type="term" value="F:methylenetetrahydrofolate reductase (NADH) activity"/>
    <property type="evidence" value="ECO:0007669"/>
    <property type="project" value="UniProtKB-EC"/>
</dbReference>
<keyword evidence="14" id="KW-1185">Reference proteome</keyword>
<keyword evidence="5 12" id="KW-0285">Flavoprotein</keyword>
<dbReference type="NCBIfam" id="TIGR00676">
    <property type="entry name" value="fadh2"/>
    <property type="match status" value="1"/>
</dbReference>
<sequence length="303" mass="33429">MHNRQLMQFIRDIYAAKADAHQPVISFEFFPPKTDEGDRALLEKTIPALLRLKPDFCSVTYGAGGGTRDKTLMIVDRIQREHQLPTMLHLTCVNATREQLRDVIEQARSLGVKNILALRGDPPGGNGEFKMTDGGFEYSHQLVALLRELGGFSIGTAGFPEGHIACKEGKHVDWEHLKKKIDCGADFVVTQLFYNNADYFEFRDHLTKKLGASVPIFPGILPILSAGQIKRISALCGAKLPSRLVSCLEKLADNDEAAAAYGIDYATEQCAELLREGAPGLHMYTLNKAPSTIQVLKNLALAH</sequence>
<evidence type="ECO:0000256" key="6">
    <source>
        <dbReference type="ARBA" id="ARBA00022827"/>
    </source>
</evidence>
<comment type="similarity">
    <text evidence="3 12">Belongs to the methylenetetrahydrofolate reductase family.</text>
</comment>
<keyword evidence="9" id="KW-0486">Methionine biosynthesis</keyword>
<evidence type="ECO:0000256" key="10">
    <source>
        <dbReference type="ARBA" id="ARBA00034478"/>
    </source>
</evidence>
<evidence type="ECO:0000313" key="13">
    <source>
        <dbReference type="EMBL" id="EEF57760.1"/>
    </source>
</evidence>